<protein>
    <submittedName>
        <fullName evidence="4">Alkanal monooxygenase</fullName>
        <ecNumber evidence="4">1.14.14.3</ecNumber>
    </submittedName>
</protein>
<keyword evidence="4" id="KW-0503">Monooxygenase</keyword>
<dbReference type="EMBL" id="CP012670">
    <property type="protein sequence ID" value="AUX23614.1"/>
    <property type="molecule type" value="Genomic_DNA"/>
</dbReference>
<dbReference type="Pfam" id="PF00487">
    <property type="entry name" value="FA_desaturase"/>
    <property type="match status" value="1"/>
</dbReference>
<dbReference type="GO" id="GO:0006629">
    <property type="term" value="P:lipid metabolic process"/>
    <property type="evidence" value="ECO:0007669"/>
    <property type="project" value="InterPro"/>
</dbReference>
<evidence type="ECO:0000256" key="2">
    <source>
        <dbReference type="SAM" id="Phobius"/>
    </source>
</evidence>
<dbReference type="EC" id="1.14.14.3" evidence="4"/>
<name>A0A4P2Q2V4_SORCE</name>
<feature type="transmembrane region" description="Helical" evidence="2">
    <location>
        <begin position="219"/>
        <end position="236"/>
    </location>
</feature>
<organism evidence="4 5">
    <name type="scientific">Sorangium cellulosum</name>
    <name type="common">Polyangium cellulosum</name>
    <dbReference type="NCBI Taxonomy" id="56"/>
    <lineage>
        <taxon>Bacteria</taxon>
        <taxon>Pseudomonadati</taxon>
        <taxon>Myxococcota</taxon>
        <taxon>Polyangia</taxon>
        <taxon>Polyangiales</taxon>
        <taxon>Polyangiaceae</taxon>
        <taxon>Sorangium</taxon>
    </lineage>
</organism>
<keyword evidence="4" id="KW-0560">Oxidoreductase</keyword>
<dbReference type="Proteomes" id="UP000295781">
    <property type="component" value="Chromosome"/>
</dbReference>
<proteinExistence type="predicted"/>
<feature type="domain" description="Fatty acid desaturase" evidence="3">
    <location>
        <begin position="99"/>
        <end position="319"/>
    </location>
</feature>
<evidence type="ECO:0000256" key="1">
    <source>
        <dbReference type="SAM" id="MobiDB-lite"/>
    </source>
</evidence>
<feature type="transmembrane region" description="Helical" evidence="2">
    <location>
        <begin position="77"/>
        <end position="94"/>
    </location>
</feature>
<accession>A0A4P2Q2V4</accession>
<dbReference type="GO" id="GO:0047646">
    <property type="term" value="F:alkanal monooxygenase (FMN-linked) activity"/>
    <property type="evidence" value="ECO:0007669"/>
    <property type="project" value="UniProtKB-EC"/>
</dbReference>
<reference evidence="4 5" key="1">
    <citation type="submission" date="2015-09" db="EMBL/GenBank/DDBJ databases">
        <title>Sorangium comparison.</title>
        <authorList>
            <person name="Zaburannyi N."/>
            <person name="Bunk B."/>
            <person name="Overmann J."/>
            <person name="Mueller R."/>
        </authorList>
    </citation>
    <scope>NUCLEOTIDE SEQUENCE [LARGE SCALE GENOMIC DNA]</scope>
    <source>
        <strain evidence="4 5">So ceGT47</strain>
    </source>
</reference>
<sequence length="381" mass="43449">MVSATTEDDSKLPCCAKLALPSKTKCGYEELRQFDGPPRPPGLASDASRRVLAGRDRRAALVAAQNAMLRYRADIKTLLFVAAYFVLVAVQWIYAPTALWLAIPLVAMTCVLSFLGAVATHNTVHCPVFHQRWLNRAFQVALTLTYGHPVSAYVPGHNLSHHKYTQSRRDVMRTTKVRYRWNLLNGLLFMSRVVRDILPADMRYFKAMYRRNPPWFRQMALESAVFLGTMGALLALDWEKFLVYVLIPHQYAAWGIVTMNYLQHDGCDERSEYNHSRNFVGRLVNWWTYNNGFHSIHHMEPGLHWSLLPAEHARRVAPFIHPSLDQPSLLAYVFRSFIWPGKRLRYDGVPVVLPPEEPDEEWIPGPKETPSDVSLGAIAPG</sequence>
<gene>
    <name evidence="4" type="ORF">SOCEGT47_041410</name>
</gene>
<keyword evidence="2" id="KW-0472">Membrane</keyword>
<feature type="transmembrane region" description="Helical" evidence="2">
    <location>
        <begin position="100"/>
        <end position="121"/>
    </location>
</feature>
<dbReference type="PANTHER" id="PTHR36459:SF1">
    <property type="entry name" value="FATTY ACID DESATURASE DOMAIN-CONTAINING PROTEIN-RELATED"/>
    <property type="match status" value="1"/>
</dbReference>
<evidence type="ECO:0000313" key="4">
    <source>
        <dbReference type="EMBL" id="AUX23614.1"/>
    </source>
</evidence>
<dbReference type="PANTHER" id="PTHR36459">
    <property type="entry name" value="ORF"/>
    <property type="match status" value="1"/>
</dbReference>
<dbReference type="AlphaFoldDB" id="A0A4P2Q2V4"/>
<feature type="region of interest" description="Disordered" evidence="1">
    <location>
        <begin position="357"/>
        <end position="381"/>
    </location>
</feature>
<evidence type="ECO:0000313" key="5">
    <source>
        <dbReference type="Proteomes" id="UP000295781"/>
    </source>
</evidence>
<keyword evidence="2" id="KW-0812">Transmembrane</keyword>
<dbReference type="InterPro" id="IPR005804">
    <property type="entry name" value="FA_desaturase_dom"/>
</dbReference>
<evidence type="ECO:0000259" key="3">
    <source>
        <dbReference type="Pfam" id="PF00487"/>
    </source>
</evidence>
<keyword evidence="2" id="KW-1133">Transmembrane helix</keyword>